<organism evidence="1 2">
    <name type="scientific">Cherax quadricarinatus</name>
    <name type="common">Australian red claw crayfish</name>
    <dbReference type="NCBI Taxonomy" id="27406"/>
    <lineage>
        <taxon>Eukaryota</taxon>
        <taxon>Metazoa</taxon>
        <taxon>Ecdysozoa</taxon>
        <taxon>Arthropoda</taxon>
        <taxon>Crustacea</taxon>
        <taxon>Multicrustacea</taxon>
        <taxon>Malacostraca</taxon>
        <taxon>Eumalacostraca</taxon>
        <taxon>Eucarida</taxon>
        <taxon>Decapoda</taxon>
        <taxon>Pleocyemata</taxon>
        <taxon>Astacidea</taxon>
        <taxon>Parastacoidea</taxon>
        <taxon>Parastacidae</taxon>
        <taxon>Cherax</taxon>
    </lineage>
</organism>
<keyword evidence="2" id="KW-1185">Reference proteome</keyword>
<accession>A0AAW0W8D3</accession>
<sequence length="132" mass="14761">MDFLSKTMIVGRSKPSRIIHVKPYTGSLSDDDGEMANFAVREAPLLSNTLTKEQPIRSRSLEHLTGDKNSAEMALKRLESLERQQRQSLGSPELAPVFTVPSANTFTVKTNIVNSNMDFNSSPSPVKRRINW</sequence>
<dbReference type="Proteomes" id="UP001445076">
    <property type="component" value="Unassembled WGS sequence"/>
</dbReference>
<gene>
    <name evidence="1" type="ORF">OTU49_010468</name>
</gene>
<name>A0AAW0W8D3_CHEQU</name>
<dbReference type="AlphaFoldDB" id="A0AAW0W8D3"/>
<reference evidence="1 2" key="1">
    <citation type="journal article" date="2024" name="BMC Genomics">
        <title>Genome assembly of redclaw crayfish (Cherax quadricarinatus) provides insights into its immune adaptation and hypoxia tolerance.</title>
        <authorList>
            <person name="Liu Z."/>
            <person name="Zheng J."/>
            <person name="Li H."/>
            <person name="Fang K."/>
            <person name="Wang S."/>
            <person name="He J."/>
            <person name="Zhou D."/>
            <person name="Weng S."/>
            <person name="Chi M."/>
            <person name="Gu Z."/>
            <person name="He J."/>
            <person name="Li F."/>
            <person name="Wang M."/>
        </authorList>
    </citation>
    <scope>NUCLEOTIDE SEQUENCE [LARGE SCALE GENOMIC DNA]</scope>
    <source>
        <strain evidence="1">ZL_2023a</strain>
    </source>
</reference>
<evidence type="ECO:0000313" key="2">
    <source>
        <dbReference type="Proteomes" id="UP001445076"/>
    </source>
</evidence>
<protein>
    <submittedName>
        <fullName evidence="1">Uncharacterized protein</fullName>
    </submittedName>
</protein>
<dbReference type="EMBL" id="JARKIK010000081">
    <property type="protein sequence ID" value="KAK8725767.1"/>
    <property type="molecule type" value="Genomic_DNA"/>
</dbReference>
<proteinExistence type="predicted"/>
<evidence type="ECO:0000313" key="1">
    <source>
        <dbReference type="EMBL" id="KAK8725767.1"/>
    </source>
</evidence>
<comment type="caution">
    <text evidence="1">The sequence shown here is derived from an EMBL/GenBank/DDBJ whole genome shotgun (WGS) entry which is preliminary data.</text>
</comment>